<proteinExistence type="predicted"/>
<comment type="caution">
    <text evidence="1">The sequence shown here is derived from an EMBL/GenBank/DDBJ whole genome shotgun (WGS) entry which is preliminary data.</text>
</comment>
<dbReference type="AlphaFoldDB" id="A0A4C1TJC9"/>
<dbReference type="Proteomes" id="UP000299102">
    <property type="component" value="Unassembled WGS sequence"/>
</dbReference>
<gene>
    <name evidence="1" type="ORF">EVAR_4251_1</name>
</gene>
<organism evidence="1 2">
    <name type="scientific">Eumeta variegata</name>
    <name type="common">Bagworm moth</name>
    <name type="synonym">Eumeta japonica</name>
    <dbReference type="NCBI Taxonomy" id="151549"/>
    <lineage>
        <taxon>Eukaryota</taxon>
        <taxon>Metazoa</taxon>
        <taxon>Ecdysozoa</taxon>
        <taxon>Arthropoda</taxon>
        <taxon>Hexapoda</taxon>
        <taxon>Insecta</taxon>
        <taxon>Pterygota</taxon>
        <taxon>Neoptera</taxon>
        <taxon>Endopterygota</taxon>
        <taxon>Lepidoptera</taxon>
        <taxon>Glossata</taxon>
        <taxon>Ditrysia</taxon>
        <taxon>Tineoidea</taxon>
        <taxon>Psychidae</taxon>
        <taxon>Oiketicinae</taxon>
        <taxon>Eumeta</taxon>
    </lineage>
</organism>
<keyword evidence="2" id="KW-1185">Reference proteome</keyword>
<dbReference type="EMBL" id="BGZK01000057">
    <property type="protein sequence ID" value="GBP13508.1"/>
    <property type="molecule type" value="Genomic_DNA"/>
</dbReference>
<name>A0A4C1TJC9_EUMVA</name>
<reference evidence="1 2" key="1">
    <citation type="journal article" date="2019" name="Commun. Biol.">
        <title>The bagworm genome reveals a unique fibroin gene that provides high tensile strength.</title>
        <authorList>
            <person name="Kono N."/>
            <person name="Nakamura H."/>
            <person name="Ohtoshi R."/>
            <person name="Tomita M."/>
            <person name="Numata K."/>
            <person name="Arakawa K."/>
        </authorList>
    </citation>
    <scope>NUCLEOTIDE SEQUENCE [LARGE SCALE GENOMIC DNA]</scope>
</reference>
<sequence>MRRTARGASASMRLVSQRCSAHAHARTRTDNSVVLEHDDARGGRALASQRRVPTREYEAFRIEGRVDRRVPMIALVKNA</sequence>
<evidence type="ECO:0000313" key="1">
    <source>
        <dbReference type="EMBL" id="GBP13508.1"/>
    </source>
</evidence>
<protein>
    <submittedName>
        <fullName evidence="1">Uncharacterized protein</fullName>
    </submittedName>
</protein>
<evidence type="ECO:0000313" key="2">
    <source>
        <dbReference type="Proteomes" id="UP000299102"/>
    </source>
</evidence>
<accession>A0A4C1TJC9</accession>